<comment type="similarity">
    <text evidence="3 9 10">Belongs to the FBPase class 1 family.</text>
</comment>
<evidence type="ECO:0000256" key="7">
    <source>
        <dbReference type="ARBA" id="ARBA00022842"/>
    </source>
</evidence>
<dbReference type="InterPro" id="IPR033391">
    <property type="entry name" value="FBPase_N"/>
</dbReference>
<dbReference type="PRINTS" id="PR00115">
    <property type="entry name" value="F16BPHPHTASE"/>
</dbReference>
<dbReference type="OrthoDB" id="9806756at2"/>
<evidence type="ECO:0000313" key="14">
    <source>
        <dbReference type="Proteomes" id="UP000321201"/>
    </source>
</evidence>
<sequence length="337" mass="37037">MNEKTTLTQFMIEEQRQVGGSGDFTGLLNDIVTACKVIANAVNKGALVGALGEAGVQNAQGETQKKLDVIANEVMLRSNEWAGHLAAMASEELEEIYPIPARYPRGKYLLVFDPLDGSSNIDVNVSVGTIFSILRLPPGAVEPRLEHFLQPGVRQVCAGYAIYGPATMMVLTSGHGVNGFTLDREVGEFILTHPKITIPADTREFAINASNERFWEPPVKRYVDECLAGTTGPRGVNFNMRWIASMVADVHRILMRGGVFMYPRDTKDPSKPGRLRLLYEANPMAFIVEQAGGLASTGYERILDLRPTELHQRVPVILGSKNEVARIVGYHREPAFA</sequence>
<dbReference type="InParanoid" id="A0A5C7EPM3"/>
<feature type="binding site" evidence="9">
    <location>
        <position position="91"/>
    </location>
    <ligand>
        <name>Mg(2+)</name>
        <dbReference type="ChEBI" id="CHEBI:18420"/>
        <label>1</label>
    </ligand>
</feature>
<organism evidence="13 14">
    <name type="scientific">Pelomicrobium methylotrophicum</name>
    <dbReference type="NCBI Taxonomy" id="2602750"/>
    <lineage>
        <taxon>Bacteria</taxon>
        <taxon>Pseudomonadati</taxon>
        <taxon>Pseudomonadota</taxon>
        <taxon>Hydrogenophilia</taxon>
        <taxon>Hydrogenophilia incertae sedis</taxon>
        <taxon>Pelomicrobium</taxon>
    </lineage>
</organism>
<feature type="domain" description="Fructose-1-6-bisphosphatase class I N-terminal" evidence="11">
    <location>
        <begin position="6"/>
        <end position="194"/>
    </location>
</feature>
<dbReference type="PROSITE" id="PS00124">
    <property type="entry name" value="FBPASE"/>
    <property type="match status" value="1"/>
</dbReference>
<protein>
    <recommendedName>
        <fullName evidence="9">Fructose-1,6-bisphosphatase class 1</fullName>
        <shortName evidence="9">FBPase class 1</shortName>
        <ecNumber evidence="9">3.1.3.11</ecNumber>
    </recommendedName>
    <alternativeName>
        <fullName evidence="9">D-fructose-1,6-bisphosphate 1-phosphohydrolase class 1</fullName>
    </alternativeName>
</protein>
<dbReference type="EMBL" id="VPFL01000002">
    <property type="protein sequence ID" value="TXF13458.1"/>
    <property type="molecule type" value="Genomic_DNA"/>
</dbReference>
<evidence type="ECO:0000256" key="9">
    <source>
        <dbReference type="HAMAP-Rule" id="MF_01855"/>
    </source>
</evidence>
<keyword evidence="6 9" id="KW-0378">Hydrolase</keyword>
<dbReference type="HAMAP" id="MF_01855">
    <property type="entry name" value="FBPase_class1"/>
    <property type="match status" value="1"/>
</dbReference>
<dbReference type="NCBIfam" id="NF006779">
    <property type="entry name" value="PRK09293.1-3"/>
    <property type="match status" value="1"/>
</dbReference>
<dbReference type="Gene3D" id="3.30.540.10">
    <property type="entry name" value="Fructose-1,6-Bisphosphatase, subunit A, domain 1"/>
    <property type="match status" value="1"/>
</dbReference>
<evidence type="ECO:0000256" key="3">
    <source>
        <dbReference type="ARBA" id="ARBA00010941"/>
    </source>
</evidence>
<keyword evidence="14" id="KW-1185">Reference proteome</keyword>
<evidence type="ECO:0000256" key="4">
    <source>
        <dbReference type="ARBA" id="ARBA00022490"/>
    </source>
</evidence>
<proteinExistence type="inferred from homology"/>
<dbReference type="NCBIfam" id="NF006780">
    <property type="entry name" value="PRK09293.1-4"/>
    <property type="match status" value="1"/>
</dbReference>
<dbReference type="Pfam" id="PF18913">
    <property type="entry name" value="FBPase_C"/>
    <property type="match status" value="1"/>
</dbReference>
<dbReference type="GO" id="GO:0030388">
    <property type="term" value="P:fructose 1,6-bisphosphate metabolic process"/>
    <property type="evidence" value="ECO:0007669"/>
    <property type="project" value="TreeGrafter"/>
</dbReference>
<dbReference type="PANTHER" id="PTHR11556">
    <property type="entry name" value="FRUCTOSE-1,6-BISPHOSPHATASE-RELATED"/>
    <property type="match status" value="1"/>
</dbReference>
<comment type="pathway">
    <text evidence="2">Carbohydrate biosynthesis; Calvin cycle.</text>
</comment>
<keyword evidence="5 9" id="KW-0479">Metal-binding</keyword>
<feature type="binding site" evidence="9">
    <location>
        <position position="115"/>
    </location>
    <ligand>
        <name>Mg(2+)</name>
        <dbReference type="ChEBI" id="CHEBI:18420"/>
        <label>1</label>
    </ligand>
</feature>
<dbReference type="Proteomes" id="UP000321201">
    <property type="component" value="Unassembled WGS sequence"/>
</dbReference>
<dbReference type="PIRSF" id="PIRSF500210">
    <property type="entry name" value="FBPtase"/>
    <property type="match status" value="1"/>
</dbReference>
<feature type="domain" description="Fructose-1-6-bisphosphatase class 1 C-terminal" evidence="12">
    <location>
        <begin position="198"/>
        <end position="330"/>
    </location>
</feature>
<evidence type="ECO:0000256" key="2">
    <source>
        <dbReference type="ARBA" id="ARBA00005215"/>
    </source>
</evidence>
<dbReference type="CDD" id="cd00354">
    <property type="entry name" value="FBPase"/>
    <property type="match status" value="1"/>
</dbReference>
<dbReference type="SUPFAM" id="SSF56655">
    <property type="entry name" value="Carbohydrate phosphatase"/>
    <property type="match status" value="1"/>
</dbReference>
<dbReference type="InterPro" id="IPR000146">
    <property type="entry name" value="FBPase_class-1"/>
</dbReference>
<feature type="binding site" evidence="9">
    <location>
        <position position="116"/>
    </location>
    <ligand>
        <name>Mg(2+)</name>
        <dbReference type="ChEBI" id="CHEBI:18420"/>
        <label>2</label>
    </ligand>
</feature>
<evidence type="ECO:0000259" key="11">
    <source>
        <dbReference type="Pfam" id="PF00316"/>
    </source>
</evidence>
<keyword evidence="8 9" id="KW-0119">Carbohydrate metabolism</keyword>
<dbReference type="FunFam" id="3.40.190.80:FF:000011">
    <property type="entry name" value="Fructose-1,6-bisphosphatase class 1"/>
    <property type="match status" value="1"/>
</dbReference>
<keyword evidence="4 9" id="KW-0963">Cytoplasm</keyword>
<evidence type="ECO:0000256" key="5">
    <source>
        <dbReference type="ARBA" id="ARBA00022723"/>
    </source>
</evidence>
<dbReference type="RefSeq" id="WP_147798632.1">
    <property type="nucleotide sequence ID" value="NZ_VPFL01000002.1"/>
</dbReference>
<dbReference type="FunFam" id="3.30.540.10:FF:000006">
    <property type="entry name" value="Fructose-1,6-bisphosphatase class 1"/>
    <property type="match status" value="1"/>
</dbReference>
<comment type="subcellular location">
    <subcellularLocation>
        <location evidence="9">Cytoplasm</location>
    </subcellularLocation>
</comment>
<name>A0A5C7EPM3_9PROT</name>
<feature type="binding site" evidence="9">
    <location>
        <position position="113"/>
    </location>
    <ligand>
        <name>Mg(2+)</name>
        <dbReference type="ChEBI" id="CHEBI:18420"/>
        <label>1</label>
    </ligand>
</feature>
<evidence type="ECO:0000259" key="12">
    <source>
        <dbReference type="Pfam" id="PF18913"/>
    </source>
</evidence>
<dbReference type="GO" id="GO:0005829">
    <property type="term" value="C:cytosol"/>
    <property type="evidence" value="ECO:0007669"/>
    <property type="project" value="TreeGrafter"/>
</dbReference>
<dbReference type="InterPro" id="IPR044015">
    <property type="entry name" value="FBPase_C_dom"/>
</dbReference>
<comment type="subunit">
    <text evidence="9">Homotetramer.</text>
</comment>
<dbReference type="Gene3D" id="3.40.190.80">
    <property type="match status" value="1"/>
</dbReference>
<dbReference type="PIRSF" id="PIRSF000904">
    <property type="entry name" value="FBPtase_SBPase"/>
    <property type="match status" value="1"/>
</dbReference>
<dbReference type="GO" id="GO:0042132">
    <property type="term" value="F:fructose 1,6-bisphosphate 1-phosphatase activity"/>
    <property type="evidence" value="ECO:0007669"/>
    <property type="project" value="UniProtKB-UniRule"/>
</dbReference>
<feature type="binding site" evidence="9">
    <location>
        <position position="280"/>
    </location>
    <ligand>
        <name>Mg(2+)</name>
        <dbReference type="ChEBI" id="CHEBI:18420"/>
        <label>2</label>
    </ligand>
</feature>
<dbReference type="EC" id="3.1.3.11" evidence="9"/>
<feature type="binding site" evidence="9">
    <location>
        <begin position="116"/>
        <end position="119"/>
    </location>
    <ligand>
        <name>substrate</name>
    </ligand>
</feature>
<keyword evidence="7 9" id="KW-0460">Magnesium</keyword>
<dbReference type="PANTHER" id="PTHR11556:SF35">
    <property type="entry name" value="SEDOHEPTULOSE-1,7-BISPHOSPHATASE, CHLOROPLASTIC"/>
    <property type="match status" value="1"/>
</dbReference>
<evidence type="ECO:0000256" key="10">
    <source>
        <dbReference type="RuleBase" id="RU000508"/>
    </source>
</evidence>
<dbReference type="InterPro" id="IPR028343">
    <property type="entry name" value="FBPtase"/>
</dbReference>
<evidence type="ECO:0000256" key="8">
    <source>
        <dbReference type="ARBA" id="ARBA00023277"/>
    </source>
</evidence>
<comment type="caution">
    <text evidence="13">The sequence shown here is derived from an EMBL/GenBank/DDBJ whole genome shotgun (WGS) entry which is preliminary data.</text>
</comment>
<gene>
    <name evidence="9" type="primary">fbp</name>
    <name evidence="13" type="ORF">FR698_01760</name>
</gene>
<comment type="catalytic activity">
    <reaction evidence="1 9">
        <text>beta-D-fructose 1,6-bisphosphate + H2O = beta-D-fructose 6-phosphate + phosphate</text>
        <dbReference type="Rhea" id="RHEA:11064"/>
        <dbReference type="ChEBI" id="CHEBI:15377"/>
        <dbReference type="ChEBI" id="CHEBI:32966"/>
        <dbReference type="ChEBI" id="CHEBI:43474"/>
        <dbReference type="ChEBI" id="CHEBI:57634"/>
        <dbReference type="EC" id="3.1.3.11"/>
    </reaction>
</comment>
<reference evidence="13 14" key="1">
    <citation type="submission" date="2019-08" db="EMBL/GenBank/DDBJ databases">
        <title>Pelomicrobium methylotrophicum gen. nov., sp. nov. a moderately thermophilic, facultatively anaerobic, lithoautotrophic and methylotrophic bacterium isolated from a terrestrial mud volcano.</title>
        <authorList>
            <person name="Slobodkina G.B."/>
            <person name="Merkel A.Y."/>
            <person name="Slobodkin A.I."/>
        </authorList>
    </citation>
    <scope>NUCLEOTIDE SEQUENCE [LARGE SCALE GENOMIC DNA]</scope>
    <source>
        <strain evidence="13 14">SM250</strain>
    </source>
</reference>
<dbReference type="NCBIfam" id="NF006778">
    <property type="entry name" value="PRK09293.1-1"/>
    <property type="match status" value="1"/>
</dbReference>
<dbReference type="FunCoup" id="A0A5C7EPM3">
    <property type="interactions" value="439"/>
</dbReference>
<dbReference type="GO" id="GO:0006002">
    <property type="term" value="P:fructose 6-phosphate metabolic process"/>
    <property type="evidence" value="ECO:0007669"/>
    <property type="project" value="TreeGrafter"/>
</dbReference>
<dbReference type="GO" id="GO:0006094">
    <property type="term" value="P:gluconeogenesis"/>
    <property type="evidence" value="ECO:0007669"/>
    <property type="project" value="UniProtKB-UniRule"/>
</dbReference>
<dbReference type="AlphaFoldDB" id="A0A5C7EPM3"/>
<dbReference type="InterPro" id="IPR020548">
    <property type="entry name" value="Fructose_bisphosphatase_AS"/>
</dbReference>
<feature type="binding site" evidence="9">
    <location>
        <position position="113"/>
    </location>
    <ligand>
        <name>Mg(2+)</name>
        <dbReference type="ChEBI" id="CHEBI:18420"/>
        <label>2</label>
    </ligand>
</feature>
<dbReference type="GO" id="GO:0006000">
    <property type="term" value="P:fructose metabolic process"/>
    <property type="evidence" value="ECO:0007669"/>
    <property type="project" value="TreeGrafter"/>
</dbReference>
<accession>A0A5C7EPM3</accession>
<comment type="cofactor">
    <cofactor evidence="9">
        <name>Mg(2+)</name>
        <dbReference type="ChEBI" id="CHEBI:18420"/>
    </cofactor>
    <text evidence="9">Binds 2 magnesium ions per subunit.</text>
</comment>
<dbReference type="GO" id="GO:0005986">
    <property type="term" value="P:sucrose biosynthetic process"/>
    <property type="evidence" value="ECO:0007669"/>
    <property type="project" value="TreeGrafter"/>
</dbReference>
<evidence type="ECO:0000313" key="13">
    <source>
        <dbReference type="EMBL" id="TXF13458.1"/>
    </source>
</evidence>
<evidence type="ECO:0000256" key="6">
    <source>
        <dbReference type="ARBA" id="ARBA00022801"/>
    </source>
</evidence>
<comment type="caution">
    <text evidence="9">Lacks conserved residue(s) required for the propagation of feature annotation.</text>
</comment>
<dbReference type="GO" id="GO:0000287">
    <property type="term" value="F:magnesium ion binding"/>
    <property type="evidence" value="ECO:0007669"/>
    <property type="project" value="UniProtKB-UniRule"/>
</dbReference>
<feature type="binding site" evidence="9">
    <location>
        <position position="208"/>
    </location>
    <ligand>
        <name>substrate</name>
    </ligand>
</feature>
<evidence type="ECO:0000256" key="1">
    <source>
        <dbReference type="ARBA" id="ARBA00001273"/>
    </source>
</evidence>
<dbReference type="Pfam" id="PF00316">
    <property type="entry name" value="FBPase"/>
    <property type="match status" value="1"/>
</dbReference>